<dbReference type="CDD" id="cd00773">
    <property type="entry name" value="HisRS-like_core"/>
    <property type="match status" value="1"/>
</dbReference>
<evidence type="ECO:0000259" key="11">
    <source>
        <dbReference type="PROSITE" id="PS50862"/>
    </source>
</evidence>
<dbReference type="Proteomes" id="UP000324209">
    <property type="component" value="Chromosome"/>
</dbReference>
<dbReference type="OrthoDB" id="9800814at2"/>
<feature type="binding site" evidence="10">
    <location>
        <position position="130"/>
    </location>
    <ligand>
        <name>L-histidine</name>
        <dbReference type="ChEBI" id="CHEBI:57595"/>
    </ligand>
</feature>
<dbReference type="Gene3D" id="3.40.50.800">
    <property type="entry name" value="Anticodon-binding domain"/>
    <property type="match status" value="1"/>
</dbReference>
<dbReference type="InterPro" id="IPR004154">
    <property type="entry name" value="Anticodon-bd"/>
</dbReference>
<dbReference type="InterPro" id="IPR033656">
    <property type="entry name" value="HisRS_anticodon"/>
</dbReference>
<dbReference type="InterPro" id="IPR045864">
    <property type="entry name" value="aa-tRNA-synth_II/BPL/LPL"/>
</dbReference>
<name>A0A5C1QIN9_9SPIO</name>
<dbReference type="NCBIfam" id="TIGR00442">
    <property type="entry name" value="hisS"/>
    <property type="match status" value="1"/>
</dbReference>
<dbReference type="GO" id="GO:0006427">
    <property type="term" value="P:histidyl-tRNA aminoacylation"/>
    <property type="evidence" value="ECO:0007669"/>
    <property type="project" value="UniProtKB-UniRule"/>
</dbReference>
<dbReference type="InterPro" id="IPR006195">
    <property type="entry name" value="aa-tRNA-synth_II"/>
</dbReference>
<dbReference type="Gene3D" id="3.30.930.10">
    <property type="entry name" value="Bira Bifunctional Protein, Domain 2"/>
    <property type="match status" value="1"/>
</dbReference>
<sequence>MSTIIEPKILKGFRDFLPATEIERKRVIRLLEDAFEGYGFVPIDTPVLEYTEVLLGKGSGETDKQMYRFFDNGKRDIALRFDLTIPFARFMAKNRSDLYLPFKRYHINKVWRGENTQKGRYREFTQCDFDIVGTDCASADFEILMMMRRSLKALEVPGCTIRLNHRGIFNRFLELLSLREQSEEVLRTVDKIAKIGREEVLRLLTEISDAPAALQILDFIQKEETFSATLSKMEKLAGGEDEDTLRLKEIYSYIQELNLEDAFELDPSITRGLDYYTGIVFETFLNDLPSIGSVCSGGRYNNLAGLYTKESLPGVGSSIGLDRLMAGLEELGRSAQKNSHSQLLILNMDKNLVGYYHKLAEDFREAGFRCEVYHESKKFVNQIKFAEAKGIPLALICGSNEKEAGTVNLKNLKTRESFEGLTPEEALKKAGEIID</sequence>
<dbReference type="InterPro" id="IPR004516">
    <property type="entry name" value="HisRS/HisZ"/>
</dbReference>
<evidence type="ECO:0000256" key="10">
    <source>
        <dbReference type="PIRSR" id="PIRSR001549-1"/>
    </source>
</evidence>
<feature type="binding site" evidence="10">
    <location>
        <begin position="275"/>
        <end position="276"/>
    </location>
    <ligand>
        <name>L-histidine</name>
        <dbReference type="ChEBI" id="CHEBI:57595"/>
    </ligand>
</feature>
<evidence type="ECO:0000256" key="8">
    <source>
        <dbReference type="ARBA" id="ARBA00047639"/>
    </source>
</evidence>
<accession>A0A5C1QIN9</accession>
<dbReference type="GO" id="GO:0004821">
    <property type="term" value="F:histidine-tRNA ligase activity"/>
    <property type="evidence" value="ECO:0007669"/>
    <property type="project" value="UniProtKB-UniRule"/>
</dbReference>
<keyword evidence="6 9" id="KW-0648">Protein biosynthesis</keyword>
<feature type="domain" description="Aminoacyl-transfer RNA synthetases class-II family profile" evidence="11">
    <location>
        <begin position="24"/>
        <end position="328"/>
    </location>
</feature>
<evidence type="ECO:0000256" key="3">
    <source>
        <dbReference type="ARBA" id="ARBA00022598"/>
    </source>
</evidence>
<dbReference type="EMBL" id="CP036150">
    <property type="protein sequence ID" value="QEN07019.1"/>
    <property type="molecule type" value="Genomic_DNA"/>
</dbReference>
<keyword evidence="4 9" id="KW-0547">Nucleotide-binding</keyword>
<feature type="binding site" evidence="10">
    <location>
        <position position="126"/>
    </location>
    <ligand>
        <name>L-histidine</name>
        <dbReference type="ChEBI" id="CHEBI:57595"/>
    </ligand>
</feature>
<dbReference type="SUPFAM" id="SSF52954">
    <property type="entry name" value="Class II aaRS ABD-related"/>
    <property type="match status" value="1"/>
</dbReference>
<dbReference type="RefSeq" id="WP_149485101.1">
    <property type="nucleotide sequence ID" value="NZ_CP036150.1"/>
</dbReference>
<dbReference type="Pfam" id="PF13393">
    <property type="entry name" value="tRNA-synt_His"/>
    <property type="match status" value="1"/>
</dbReference>
<keyword evidence="3 9" id="KW-0436">Ligase</keyword>
<dbReference type="Pfam" id="PF03129">
    <property type="entry name" value="HGTP_anticodon"/>
    <property type="match status" value="1"/>
</dbReference>
<dbReference type="InterPro" id="IPR041715">
    <property type="entry name" value="HisRS-like_core"/>
</dbReference>
<evidence type="ECO:0000256" key="5">
    <source>
        <dbReference type="ARBA" id="ARBA00022840"/>
    </source>
</evidence>
<dbReference type="GO" id="GO:0005737">
    <property type="term" value="C:cytoplasm"/>
    <property type="evidence" value="ECO:0007669"/>
    <property type="project" value="UniProtKB-SubCell"/>
</dbReference>
<comment type="catalytic activity">
    <reaction evidence="8 9">
        <text>tRNA(His) + L-histidine + ATP = L-histidyl-tRNA(His) + AMP + diphosphate + H(+)</text>
        <dbReference type="Rhea" id="RHEA:17313"/>
        <dbReference type="Rhea" id="RHEA-COMP:9665"/>
        <dbReference type="Rhea" id="RHEA-COMP:9689"/>
        <dbReference type="ChEBI" id="CHEBI:15378"/>
        <dbReference type="ChEBI" id="CHEBI:30616"/>
        <dbReference type="ChEBI" id="CHEBI:33019"/>
        <dbReference type="ChEBI" id="CHEBI:57595"/>
        <dbReference type="ChEBI" id="CHEBI:78442"/>
        <dbReference type="ChEBI" id="CHEBI:78527"/>
        <dbReference type="ChEBI" id="CHEBI:456215"/>
        <dbReference type="EC" id="6.1.1.21"/>
    </reaction>
</comment>
<dbReference type="SUPFAM" id="SSF55681">
    <property type="entry name" value="Class II aaRS and biotin synthetases"/>
    <property type="match status" value="1"/>
</dbReference>
<dbReference type="AlphaFoldDB" id="A0A5C1QIN9"/>
<gene>
    <name evidence="9" type="primary">hisS</name>
    <name evidence="12" type="ORF">EXM22_03085</name>
</gene>
<keyword evidence="5 9" id="KW-0067">ATP-binding</keyword>
<dbReference type="CDD" id="cd00859">
    <property type="entry name" value="HisRS_anticodon"/>
    <property type="match status" value="1"/>
</dbReference>
<dbReference type="PIRSF" id="PIRSF001549">
    <property type="entry name" value="His-tRNA_synth"/>
    <property type="match status" value="1"/>
</dbReference>
<keyword evidence="7 9" id="KW-0030">Aminoacyl-tRNA synthetase</keyword>
<dbReference type="GO" id="GO:0005524">
    <property type="term" value="F:ATP binding"/>
    <property type="evidence" value="ECO:0007669"/>
    <property type="project" value="UniProtKB-UniRule"/>
</dbReference>
<dbReference type="PANTHER" id="PTHR11476:SF7">
    <property type="entry name" value="HISTIDINE--TRNA LIGASE"/>
    <property type="match status" value="1"/>
</dbReference>
<evidence type="ECO:0000313" key="13">
    <source>
        <dbReference type="Proteomes" id="UP000324209"/>
    </source>
</evidence>
<dbReference type="PANTHER" id="PTHR11476">
    <property type="entry name" value="HISTIDYL-TRNA SYNTHETASE"/>
    <property type="match status" value="1"/>
</dbReference>
<feature type="binding site" evidence="10">
    <location>
        <position position="112"/>
    </location>
    <ligand>
        <name>L-histidine</name>
        <dbReference type="ChEBI" id="CHEBI:57595"/>
    </ligand>
</feature>
<keyword evidence="13" id="KW-1185">Reference proteome</keyword>
<evidence type="ECO:0000313" key="12">
    <source>
        <dbReference type="EMBL" id="QEN07019.1"/>
    </source>
</evidence>
<keyword evidence="9" id="KW-0963">Cytoplasm</keyword>
<proteinExistence type="inferred from homology"/>
<dbReference type="PROSITE" id="PS50862">
    <property type="entry name" value="AA_TRNA_LIGASE_II"/>
    <property type="match status" value="1"/>
</dbReference>
<comment type="similarity">
    <text evidence="1 9">Belongs to the class-II aminoacyl-tRNA synthetase family.</text>
</comment>
<evidence type="ECO:0000256" key="6">
    <source>
        <dbReference type="ARBA" id="ARBA00022917"/>
    </source>
</evidence>
<reference evidence="12 13" key="1">
    <citation type="submission" date="2019-02" db="EMBL/GenBank/DDBJ databases">
        <title>Complete Genome Sequence and Methylome Analysis of free living Spirochaetas.</title>
        <authorList>
            <person name="Fomenkov A."/>
            <person name="Dubinina G."/>
            <person name="Leshcheva N."/>
            <person name="Mikheeva N."/>
            <person name="Grabovich M."/>
            <person name="Vincze T."/>
            <person name="Roberts R.J."/>
        </authorList>
    </citation>
    <scope>NUCLEOTIDE SEQUENCE [LARGE SCALE GENOMIC DNA]</scope>
    <source>
        <strain evidence="12 13">K2</strain>
    </source>
</reference>
<dbReference type="KEGG" id="ock:EXM22_03085"/>
<organism evidence="12 13">
    <name type="scientific">Oceanispirochaeta crateris</name>
    <dbReference type="NCBI Taxonomy" id="2518645"/>
    <lineage>
        <taxon>Bacteria</taxon>
        <taxon>Pseudomonadati</taxon>
        <taxon>Spirochaetota</taxon>
        <taxon>Spirochaetia</taxon>
        <taxon>Spirochaetales</taxon>
        <taxon>Spirochaetaceae</taxon>
        <taxon>Oceanispirochaeta</taxon>
    </lineage>
</organism>
<feature type="binding site" evidence="10">
    <location>
        <begin position="82"/>
        <end position="84"/>
    </location>
    <ligand>
        <name>L-histidine</name>
        <dbReference type="ChEBI" id="CHEBI:57595"/>
    </ligand>
</feature>
<feature type="binding site" evidence="10">
    <location>
        <position position="271"/>
    </location>
    <ligand>
        <name>L-histidine</name>
        <dbReference type="ChEBI" id="CHEBI:57595"/>
    </ligand>
</feature>
<comment type="subcellular location">
    <subcellularLocation>
        <location evidence="9">Cytoplasm</location>
    </subcellularLocation>
</comment>
<dbReference type="HAMAP" id="MF_00127">
    <property type="entry name" value="His_tRNA_synth"/>
    <property type="match status" value="1"/>
</dbReference>
<evidence type="ECO:0000256" key="1">
    <source>
        <dbReference type="ARBA" id="ARBA00008226"/>
    </source>
</evidence>
<comment type="subunit">
    <text evidence="2 9">Homodimer.</text>
</comment>
<evidence type="ECO:0000256" key="9">
    <source>
        <dbReference type="HAMAP-Rule" id="MF_00127"/>
    </source>
</evidence>
<evidence type="ECO:0000256" key="7">
    <source>
        <dbReference type="ARBA" id="ARBA00023146"/>
    </source>
</evidence>
<dbReference type="EC" id="6.1.1.21" evidence="9"/>
<evidence type="ECO:0000256" key="4">
    <source>
        <dbReference type="ARBA" id="ARBA00022741"/>
    </source>
</evidence>
<dbReference type="InterPro" id="IPR036621">
    <property type="entry name" value="Anticodon-bd_dom_sf"/>
</dbReference>
<protein>
    <recommendedName>
        <fullName evidence="9">Histidine--tRNA ligase</fullName>
        <ecNumber evidence="9">6.1.1.21</ecNumber>
    </recommendedName>
    <alternativeName>
        <fullName evidence="9">Histidyl-tRNA synthetase</fullName>
        <shortName evidence="9">HisRS</shortName>
    </alternativeName>
</protein>
<evidence type="ECO:0000256" key="2">
    <source>
        <dbReference type="ARBA" id="ARBA00011738"/>
    </source>
</evidence>
<dbReference type="InterPro" id="IPR015807">
    <property type="entry name" value="His-tRNA-ligase"/>
</dbReference>